<sequence length="191" mass="20975">MPADPRDLTFDEIAGRIDGFAFDLHLWSQVVDLDGLAMVEKSRRNVADAVSRNLGRLIERVSDLHDACATAKPKDLKLPPFPTVDDDEGEYGSYDDGDDDGDREDPTEAPAFVIHTLLHSIEVQIQTLKRLTRSLQEATPGARGELIGVSRLVEETAKYFGSDAALNQYSIDARFAGRKALVEARYTAGVA</sequence>
<feature type="region of interest" description="Disordered" evidence="1">
    <location>
        <begin position="75"/>
        <end position="107"/>
    </location>
</feature>
<feature type="compositionally biased region" description="Acidic residues" evidence="1">
    <location>
        <begin position="84"/>
        <end position="107"/>
    </location>
</feature>
<proteinExistence type="predicted"/>
<organism evidence="2 3">
    <name type="scientific">Didymella pomorum</name>
    <dbReference type="NCBI Taxonomy" id="749634"/>
    <lineage>
        <taxon>Eukaryota</taxon>
        <taxon>Fungi</taxon>
        <taxon>Dikarya</taxon>
        <taxon>Ascomycota</taxon>
        <taxon>Pezizomycotina</taxon>
        <taxon>Dothideomycetes</taxon>
        <taxon>Pleosporomycetidae</taxon>
        <taxon>Pleosporales</taxon>
        <taxon>Pleosporineae</taxon>
        <taxon>Didymellaceae</taxon>
        <taxon>Didymella</taxon>
    </lineage>
</organism>
<reference evidence="2" key="1">
    <citation type="submission" date="2022-10" db="EMBL/GenBank/DDBJ databases">
        <title>Tapping the CABI collections for fungal endophytes: first genome assemblies for Collariella, Neodidymelliopsis, Ascochyta clinopodiicola, Didymella pomorum, Didymosphaeria variabile, Neocosmospora piperis and Neocucurbitaria cava.</title>
        <authorList>
            <person name="Hill R."/>
        </authorList>
    </citation>
    <scope>NUCLEOTIDE SEQUENCE</scope>
    <source>
        <strain evidence="2">IMI 355091</strain>
    </source>
</reference>
<dbReference type="OrthoDB" id="3731753at2759"/>
<evidence type="ECO:0000256" key="1">
    <source>
        <dbReference type="SAM" id="MobiDB-lite"/>
    </source>
</evidence>
<evidence type="ECO:0000313" key="2">
    <source>
        <dbReference type="EMBL" id="KAJ4405101.1"/>
    </source>
</evidence>
<protein>
    <submittedName>
        <fullName evidence="2">Uncharacterized protein</fullName>
    </submittedName>
</protein>
<name>A0A9W9D6N9_9PLEO</name>
<dbReference type="EMBL" id="JAPEVA010000037">
    <property type="protein sequence ID" value="KAJ4405101.1"/>
    <property type="molecule type" value="Genomic_DNA"/>
</dbReference>
<accession>A0A9W9D6N9</accession>
<keyword evidence="3" id="KW-1185">Reference proteome</keyword>
<evidence type="ECO:0000313" key="3">
    <source>
        <dbReference type="Proteomes" id="UP001140510"/>
    </source>
</evidence>
<gene>
    <name evidence="2" type="ORF">N0V91_005463</name>
</gene>
<dbReference type="Proteomes" id="UP001140510">
    <property type="component" value="Unassembled WGS sequence"/>
</dbReference>
<comment type="caution">
    <text evidence="2">The sequence shown here is derived from an EMBL/GenBank/DDBJ whole genome shotgun (WGS) entry which is preliminary data.</text>
</comment>
<dbReference type="AlphaFoldDB" id="A0A9W9D6N9"/>